<evidence type="ECO:0000313" key="4">
    <source>
        <dbReference type="Proteomes" id="UP001500449"/>
    </source>
</evidence>
<keyword evidence="4" id="KW-1185">Reference proteome</keyword>
<dbReference type="InterPro" id="IPR032465">
    <property type="entry name" value="ACMSD"/>
</dbReference>
<organism evidence="3 4">
    <name type="scientific">Pseudonocardia ailaonensis</name>
    <dbReference type="NCBI Taxonomy" id="367279"/>
    <lineage>
        <taxon>Bacteria</taxon>
        <taxon>Bacillati</taxon>
        <taxon>Actinomycetota</taxon>
        <taxon>Actinomycetes</taxon>
        <taxon>Pseudonocardiales</taxon>
        <taxon>Pseudonocardiaceae</taxon>
        <taxon>Pseudonocardia</taxon>
    </lineage>
</organism>
<feature type="domain" description="Amidohydrolase-related" evidence="2">
    <location>
        <begin position="100"/>
        <end position="397"/>
    </location>
</feature>
<evidence type="ECO:0000259" key="2">
    <source>
        <dbReference type="Pfam" id="PF04909"/>
    </source>
</evidence>
<dbReference type="PANTHER" id="PTHR21240:SF28">
    <property type="entry name" value="ISO-OROTATE DECARBOXYLASE (EUROFUNG)"/>
    <property type="match status" value="1"/>
</dbReference>
<dbReference type="InterPro" id="IPR032466">
    <property type="entry name" value="Metal_Hydrolase"/>
</dbReference>
<evidence type="ECO:0000313" key="3">
    <source>
        <dbReference type="EMBL" id="GAA1836045.1"/>
    </source>
</evidence>
<protein>
    <submittedName>
        <fullName evidence="3">Amidohydrolase family protein</fullName>
    </submittedName>
</protein>
<gene>
    <name evidence="3" type="ORF">GCM10009836_13080</name>
</gene>
<dbReference type="EMBL" id="BAAAQK010000004">
    <property type="protein sequence ID" value="GAA1836045.1"/>
    <property type="molecule type" value="Genomic_DNA"/>
</dbReference>
<dbReference type="InterPro" id="IPR006680">
    <property type="entry name" value="Amidohydro-rel"/>
</dbReference>
<dbReference type="PANTHER" id="PTHR21240">
    <property type="entry name" value="2-AMINO-3-CARBOXYLMUCONATE-6-SEMIALDEHYDE DECARBOXYLASE"/>
    <property type="match status" value="1"/>
</dbReference>
<evidence type="ECO:0000256" key="1">
    <source>
        <dbReference type="ARBA" id="ARBA00023239"/>
    </source>
</evidence>
<sequence length="411" mass="46239">MTDSLLPRIISVDDHIIEPPDLFQRWLPQKYQDRAPRVERRLISRASQLFDGLVEDPDGAPGDVWFFGDSAYVLRRPILILKDVETTAAMRGNETATYDEMDPACYDPKARVKMMQTQHVDASLAFPTFPRFCGQALSEQTTTDRDFGLACVRAYNDFMVEEWAGESEGRLIPLPVVPLWDPTLAAAEVRRNAARGARAVAFSEVVGHLGYPTIHDKNWDPFFAACEETGTVVCMHIGSSSKMMPLPPGAPDVVTTTLQFTNSYASIADFVFSGVLVRYPNLKLAYSEGQAGWLPYAMERMDHAYLHHTWGHGEEPMPELPSAYIRRNVYGCIFADRHAIENARKIGIDNITFEVDFPHADGPFPKTYEHLASQFEGVDAETTYKIIRGNAIKLFQLDFDKDLTFDWDSAA</sequence>
<dbReference type="Gene3D" id="3.20.20.140">
    <property type="entry name" value="Metal-dependent hydrolases"/>
    <property type="match status" value="1"/>
</dbReference>
<name>A0ABN2MSA0_9PSEU</name>
<dbReference type="Pfam" id="PF04909">
    <property type="entry name" value="Amidohydro_2"/>
    <property type="match status" value="1"/>
</dbReference>
<reference evidence="3 4" key="1">
    <citation type="journal article" date="2019" name="Int. J. Syst. Evol. Microbiol.">
        <title>The Global Catalogue of Microorganisms (GCM) 10K type strain sequencing project: providing services to taxonomists for standard genome sequencing and annotation.</title>
        <authorList>
            <consortium name="The Broad Institute Genomics Platform"/>
            <consortium name="The Broad Institute Genome Sequencing Center for Infectious Disease"/>
            <person name="Wu L."/>
            <person name="Ma J."/>
        </authorList>
    </citation>
    <scope>NUCLEOTIDE SEQUENCE [LARGE SCALE GENOMIC DNA]</scope>
    <source>
        <strain evidence="3 4">JCM 16009</strain>
    </source>
</reference>
<accession>A0ABN2MSA0</accession>
<dbReference type="SUPFAM" id="SSF51556">
    <property type="entry name" value="Metallo-dependent hydrolases"/>
    <property type="match status" value="1"/>
</dbReference>
<proteinExistence type="predicted"/>
<dbReference type="Proteomes" id="UP001500449">
    <property type="component" value="Unassembled WGS sequence"/>
</dbReference>
<comment type="caution">
    <text evidence="3">The sequence shown here is derived from an EMBL/GenBank/DDBJ whole genome shotgun (WGS) entry which is preliminary data.</text>
</comment>
<keyword evidence="1" id="KW-0456">Lyase</keyword>